<comment type="similarity">
    <text evidence="1">Belongs to the universal stress protein A family.</text>
</comment>
<protein>
    <submittedName>
        <fullName evidence="3">Nucleotide-binding universal stress protein, UspA family</fullName>
    </submittedName>
</protein>
<evidence type="ECO:0000259" key="2">
    <source>
        <dbReference type="Pfam" id="PF00582"/>
    </source>
</evidence>
<dbReference type="Proteomes" id="UP001158049">
    <property type="component" value="Unassembled WGS sequence"/>
</dbReference>
<proteinExistence type="inferred from homology"/>
<evidence type="ECO:0000256" key="1">
    <source>
        <dbReference type="ARBA" id="ARBA00008791"/>
    </source>
</evidence>
<dbReference type="PANTHER" id="PTHR46268">
    <property type="entry name" value="STRESS RESPONSE PROTEIN NHAX"/>
    <property type="match status" value="1"/>
</dbReference>
<name>A0ABY1QQS8_9BURK</name>
<feature type="domain" description="UspA" evidence="2">
    <location>
        <begin position="142"/>
        <end position="279"/>
    </location>
</feature>
<dbReference type="RefSeq" id="WP_283444598.1">
    <property type="nucleotide sequence ID" value="NZ_FXUL01000022.1"/>
</dbReference>
<dbReference type="Pfam" id="PF00582">
    <property type="entry name" value="Usp"/>
    <property type="match status" value="2"/>
</dbReference>
<dbReference type="PANTHER" id="PTHR46268:SF6">
    <property type="entry name" value="UNIVERSAL STRESS PROTEIN UP12"/>
    <property type="match status" value="1"/>
</dbReference>
<dbReference type="InterPro" id="IPR006015">
    <property type="entry name" value="Universal_stress_UspA"/>
</dbReference>
<dbReference type="InterPro" id="IPR006016">
    <property type="entry name" value="UspA"/>
</dbReference>
<dbReference type="SUPFAM" id="SSF52402">
    <property type="entry name" value="Adenine nucleotide alpha hydrolases-like"/>
    <property type="match status" value="2"/>
</dbReference>
<dbReference type="PRINTS" id="PR01438">
    <property type="entry name" value="UNVRSLSTRESS"/>
</dbReference>
<accession>A0ABY1QQS8</accession>
<gene>
    <name evidence="3" type="ORF">SAMN06295970_12263</name>
</gene>
<sequence length="296" mass="31236">MNPPTNPFASILLPLDGSPEAAKAAGCAIWLSGELNATLHLLYAAPDPLPAGDALAQLHFPATDRARIILHQTQAPAEVAVLDAIDRHQAGLVVMSARGVSISSGINLSQRLGRVARAVIERSPAPVVLLPLHYRAALPWTSMLVAASGEAAANQALETAARLAAALRLKVSVLHAESDPGVSRATPFGTYADAAHHEYARRMQGMLERGLAACRTEECHAVREVLLRHGDPADMLLDQAGRQASSVLALGWHGALDAGRALVLKRLLEEAGCALLLVRKIESPKVRLRVGAEIGA</sequence>
<dbReference type="InterPro" id="IPR014729">
    <property type="entry name" value="Rossmann-like_a/b/a_fold"/>
</dbReference>
<keyword evidence="4" id="KW-1185">Reference proteome</keyword>
<dbReference type="EMBL" id="FXUL01000022">
    <property type="protein sequence ID" value="SMP75248.1"/>
    <property type="molecule type" value="Genomic_DNA"/>
</dbReference>
<evidence type="ECO:0000313" key="4">
    <source>
        <dbReference type="Proteomes" id="UP001158049"/>
    </source>
</evidence>
<organism evidence="3 4">
    <name type="scientific">Noviherbaspirillum suwonense</name>
    <dbReference type="NCBI Taxonomy" id="1224511"/>
    <lineage>
        <taxon>Bacteria</taxon>
        <taxon>Pseudomonadati</taxon>
        <taxon>Pseudomonadota</taxon>
        <taxon>Betaproteobacteria</taxon>
        <taxon>Burkholderiales</taxon>
        <taxon>Oxalobacteraceae</taxon>
        <taxon>Noviherbaspirillum</taxon>
    </lineage>
</organism>
<comment type="caution">
    <text evidence="3">The sequence shown here is derived from an EMBL/GenBank/DDBJ whole genome shotgun (WGS) entry which is preliminary data.</text>
</comment>
<dbReference type="Gene3D" id="3.40.50.620">
    <property type="entry name" value="HUPs"/>
    <property type="match status" value="2"/>
</dbReference>
<evidence type="ECO:0000313" key="3">
    <source>
        <dbReference type="EMBL" id="SMP75248.1"/>
    </source>
</evidence>
<reference evidence="3 4" key="1">
    <citation type="submission" date="2017-05" db="EMBL/GenBank/DDBJ databases">
        <authorList>
            <person name="Varghese N."/>
            <person name="Submissions S."/>
        </authorList>
    </citation>
    <scope>NUCLEOTIDE SEQUENCE [LARGE SCALE GENOMIC DNA]</scope>
    <source>
        <strain evidence="3 4">DSM 26001</strain>
    </source>
</reference>
<feature type="domain" description="UspA" evidence="2">
    <location>
        <begin position="10"/>
        <end position="130"/>
    </location>
</feature>
<dbReference type="CDD" id="cd00293">
    <property type="entry name" value="USP-like"/>
    <property type="match status" value="1"/>
</dbReference>